<dbReference type="SUPFAM" id="SSF52091">
    <property type="entry name" value="SpoIIaa-like"/>
    <property type="match status" value="1"/>
</dbReference>
<comment type="similarity">
    <text evidence="1 2">Belongs to the anti-sigma-factor antagonist family.</text>
</comment>
<organism evidence="3 4">
    <name type="scientific">Ruminococcus bromii</name>
    <dbReference type="NCBI Taxonomy" id="40518"/>
    <lineage>
        <taxon>Bacteria</taxon>
        <taxon>Bacillati</taxon>
        <taxon>Bacillota</taxon>
        <taxon>Clostridia</taxon>
        <taxon>Eubacteriales</taxon>
        <taxon>Oscillospiraceae</taxon>
        <taxon>Ruminococcus</taxon>
    </lineage>
</organism>
<protein>
    <recommendedName>
        <fullName evidence="2">Anti-sigma factor antagonist</fullName>
    </recommendedName>
</protein>
<dbReference type="AlphaFoldDB" id="A0A2N0UL02"/>
<comment type="caution">
    <text evidence="3">The sequence shown here is derived from an EMBL/GenBank/DDBJ whole genome shotgun (WGS) entry which is preliminary data.</text>
</comment>
<dbReference type="InterPro" id="IPR002645">
    <property type="entry name" value="STAS_dom"/>
</dbReference>
<dbReference type="InterPro" id="IPR036513">
    <property type="entry name" value="STAS_dom_sf"/>
</dbReference>
<dbReference type="Gene3D" id="3.30.750.24">
    <property type="entry name" value="STAS domain"/>
    <property type="match status" value="1"/>
</dbReference>
<dbReference type="InterPro" id="IPR003658">
    <property type="entry name" value="Anti-sigma_ant"/>
</dbReference>
<dbReference type="RefSeq" id="WP_015523504.1">
    <property type="nucleotide sequence ID" value="NZ_CABMMZ010000069.1"/>
</dbReference>
<name>A0A2N0UL02_9FIRM</name>
<keyword evidence="4" id="KW-1185">Reference proteome</keyword>
<dbReference type="NCBIfam" id="TIGR00377">
    <property type="entry name" value="ant_ant_sig"/>
    <property type="match status" value="1"/>
</dbReference>
<sequence length="102" mass="11313">MEINKAISNQNVIITLKGRLDTMTAPQLDDEAKSIDFDEVETVTLNLKDLEYISSSGLRVILALYKNLKSKGGNLKIVNVSNTIMELFSMTGMADYLDIKQG</sequence>
<dbReference type="EMBL" id="NNSR01000069">
    <property type="protein sequence ID" value="PKD27665.1"/>
    <property type="molecule type" value="Genomic_DNA"/>
</dbReference>
<accession>A0A2N0UL02</accession>
<dbReference type="Pfam" id="PF01740">
    <property type="entry name" value="STAS"/>
    <property type="match status" value="1"/>
</dbReference>
<proteinExistence type="inferred from homology"/>
<dbReference type="CDD" id="cd07043">
    <property type="entry name" value="STAS_anti-anti-sigma_factors"/>
    <property type="match status" value="1"/>
</dbReference>
<evidence type="ECO:0000256" key="1">
    <source>
        <dbReference type="ARBA" id="ARBA00009013"/>
    </source>
</evidence>
<dbReference type="Proteomes" id="UP000233425">
    <property type="component" value="Unassembled WGS sequence"/>
</dbReference>
<dbReference type="PROSITE" id="PS50801">
    <property type="entry name" value="STAS"/>
    <property type="match status" value="1"/>
</dbReference>
<evidence type="ECO:0000313" key="3">
    <source>
        <dbReference type="EMBL" id="PKD27665.1"/>
    </source>
</evidence>
<gene>
    <name evidence="3" type="primary">spoIIAA_1</name>
    <name evidence="3" type="ORF">RBATCC27255_01426</name>
</gene>
<reference evidence="3" key="1">
    <citation type="journal article" date="2018" name="Environ. Microbiol.">
        <title>Sporulation capability and amylosome conservation among diverse human colonic and rumen isolates of the keystone starch-degrader Ruminococcus bromii.</title>
        <authorList>
            <person name="Mukhopadhya I."/>
            <person name="Morais S."/>
            <person name="Laverde-Gomez J."/>
            <person name="Sheridan P.O."/>
            <person name="Walker A.W."/>
            <person name="Kelly W."/>
            <person name="Klieve A.V."/>
            <person name="Ouwerkerk D."/>
            <person name="Duncan S.H."/>
            <person name="Louis P."/>
            <person name="Koropatkin N."/>
            <person name="Cockburn D."/>
            <person name="Kibler R."/>
            <person name="Cooper P.J."/>
            <person name="Sandoval C."/>
            <person name="Crost E."/>
            <person name="Juge N."/>
            <person name="Bayer E.A."/>
            <person name="Flint H.J."/>
        </authorList>
    </citation>
    <scope>NUCLEOTIDE SEQUENCE [LARGE SCALE GENOMIC DNA]</scope>
    <source>
        <strain evidence="3">ATCC 27255</strain>
    </source>
</reference>
<dbReference type="GO" id="GO:0043856">
    <property type="term" value="F:anti-sigma factor antagonist activity"/>
    <property type="evidence" value="ECO:0007669"/>
    <property type="project" value="InterPro"/>
</dbReference>
<dbReference type="PANTHER" id="PTHR33495">
    <property type="entry name" value="ANTI-SIGMA FACTOR ANTAGONIST TM_1081-RELATED-RELATED"/>
    <property type="match status" value="1"/>
</dbReference>
<evidence type="ECO:0000256" key="2">
    <source>
        <dbReference type="RuleBase" id="RU003749"/>
    </source>
</evidence>
<evidence type="ECO:0000313" key="4">
    <source>
        <dbReference type="Proteomes" id="UP000233425"/>
    </source>
</evidence>